<keyword evidence="2" id="KW-0813">Transport</keyword>
<dbReference type="GO" id="GO:0015137">
    <property type="term" value="F:citrate transmembrane transporter activity"/>
    <property type="evidence" value="ECO:0007669"/>
    <property type="project" value="InterPro"/>
</dbReference>
<feature type="transmembrane region" description="Helical" evidence="6">
    <location>
        <begin position="151"/>
        <end position="168"/>
    </location>
</feature>
<sequence>MLALLGYTMIIVFMILLLTKKISPFVGLIMISLTFGIIVCLVQGVPILDAFKWIKEGLFYKVVGGKVKAGTAGTAVLLLFAILFFSIMLDVGLFEPMCIGLIKMAKGDPLRICLATAFISMVVSLDGDGTTTVLIVTASVLTLFKKLKMNKLYLALLIAIPNSILNYVPWSGPMARAMPVLNLGAREFFLPVVPGILVALVYATYMAWNLGMKERKRLNYHPSNLKANGGNAEVAATALAVNEHDINEIIHELKESNKELKRPKLFWFNLVLTIGVMTLLIMDVMDGGVVFLVATALALMVNYKDPGLQAKRLVANGEEALGPVSLVFGAGVIMGVLNGSGMSAAIANHIVSIIPSSMGVYVPLFLALVSLPALIFLPNDAFYFGILPVIAPIAYSYGATPVEVGVASLIGQATRFCSPLVAFLYVLVERTEVNFADYQKAFFKWALPLFFIHLFMAIITGAIPIR</sequence>
<feature type="transmembrane region" description="Helical" evidence="6">
    <location>
        <begin position="28"/>
        <end position="51"/>
    </location>
</feature>
<evidence type="ECO:0000259" key="7">
    <source>
        <dbReference type="Pfam" id="PF03600"/>
    </source>
</evidence>
<feature type="transmembrane region" description="Helical" evidence="6">
    <location>
        <begin position="381"/>
        <end position="397"/>
    </location>
</feature>
<evidence type="ECO:0000256" key="5">
    <source>
        <dbReference type="ARBA" id="ARBA00023136"/>
    </source>
</evidence>
<name>A0A162SX55_9CLOT</name>
<proteinExistence type="predicted"/>
<keyword evidence="5 6" id="KW-0472">Membrane</keyword>
<feature type="transmembrane region" description="Helical" evidence="6">
    <location>
        <begin position="5"/>
        <end position="22"/>
    </location>
</feature>
<feature type="transmembrane region" description="Helical" evidence="6">
    <location>
        <begin position="72"/>
        <end position="94"/>
    </location>
</feature>
<accession>A0A162SX55</accession>
<feature type="transmembrane region" description="Helical" evidence="6">
    <location>
        <begin position="445"/>
        <end position="465"/>
    </location>
</feature>
<dbReference type="NCBIfam" id="TIGR00784">
    <property type="entry name" value="citMHS"/>
    <property type="match status" value="1"/>
</dbReference>
<evidence type="ECO:0000313" key="9">
    <source>
        <dbReference type="Proteomes" id="UP000076603"/>
    </source>
</evidence>
<comment type="caution">
    <text evidence="8">The sequence shown here is derived from an EMBL/GenBank/DDBJ whole genome shotgun (WGS) entry which is preliminary data.</text>
</comment>
<evidence type="ECO:0000256" key="4">
    <source>
        <dbReference type="ARBA" id="ARBA00022989"/>
    </source>
</evidence>
<dbReference type="PATRIC" id="fig|1121326.3.peg.1769"/>
<dbReference type="EMBL" id="LWAE01000002">
    <property type="protein sequence ID" value="KZL91980.1"/>
    <property type="molecule type" value="Genomic_DNA"/>
</dbReference>
<evidence type="ECO:0000256" key="1">
    <source>
        <dbReference type="ARBA" id="ARBA00004141"/>
    </source>
</evidence>
<dbReference type="Pfam" id="PF03600">
    <property type="entry name" value="CitMHS"/>
    <property type="match status" value="1"/>
</dbReference>
<comment type="subcellular location">
    <subcellularLocation>
        <location evidence="1">Membrane</location>
        <topology evidence="1">Multi-pass membrane protein</topology>
    </subcellularLocation>
</comment>
<organism evidence="8 9">
    <name type="scientific">Clostridium magnum DSM 2767</name>
    <dbReference type="NCBI Taxonomy" id="1121326"/>
    <lineage>
        <taxon>Bacteria</taxon>
        <taxon>Bacillati</taxon>
        <taxon>Bacillota</taxon>
        <taxon>Clostridia</taxon>
        <taxon>Eubacteriales</taxon>
        <taxon>Clostridiaceae</taxon>
        <taxon>Clostridium</taxon>
    </lineage>
</organism>
<protein>
    <submittedName>
        <fullName evidence="8">Citrate transporter</fullName>
    </submittedName>
</protein>
<dbReference type="InterPro" id="IPR014738">
    <property type="entry name" value="Citrate_transporter"/>
</dbReference>
<keyword evidence="4 6" id="KW-1133">Transmembrane helix</keyword>
<evidence type="ECO:0000256" key="6">
    <source>
        <dbReference type="SAM" id="Phobius"/>
    </source>
</evidence>
<dbReference type="GO" id="GO:0016020">
    <property type="term" value="C:membrane"/>
    <property type="evidence" value="ECO:0007669"/>
    <property type="project" value="UniProtKB-SubCell"/>
</dbReference>
<feature type="transmembrane region" description="Helical" evidence="6">
    <location>
        <begin position="404"/>
        <end position="425"/>
    </location>
</feature>
<feature type="transmembrane region" description="Helical" evidence="6">
    <location>
        <begin position="267"/>
        <end position="300"/>
    </location>
</feature>
<feature type="transmembrane region" description="Helical" evidence="6">
    <location>
        <begin position="320"/>
        <end position="338"/>
    </location>
</feature>
<keyword evidence="3 6" id="KW-0812">Transmembrane</keyword>
<dbReference type="InterPro" id="IPR004680">
    <property type="entry name" value="Cit_transptr-like_dom"/>
</dbReference>
<keyword evidence="9" id="KW-1185">Reference proteome</keyword>
<dbReference type="RefSeq" id="WP_066621032.1">
    <property type="nucleotide sequence ID" value="NZ_FQXL01000004.1"/>
</dbReference>
<feature type="domain" description="Citrate transporter-like" evidence="7">
    <location>
        <begin position="14"/>
        <end position="411"/>
    </location>
</feature>
<dbReference type="AlphaFoldDB" id="A0A162SX55"/>
<reference evidence="8 9" key="1">
    <citation type="submission" date="2016-04" db="EMBL/GenBank/DDBJ databases">
        <title>Genome sequence of Clostridium magnum DSM 2767.</title>
        <authorList>
            <person name="Poehlein A."/>
            <person name="Uhlig R."/>
            <person name="Fischer R."/>
            <person name="Bahl H."/>
            <person name="Daniel R."/>
        </authorList>
    </citation>
    <scope>NUCLEOTIDE SEQUENCE [LARGE SCALE GENOMIC DNA]</scope>
    <source>
        <strain evidence="8 9">DSM 2767</strain>
    </source>
</reference>
<evidence type="ECO:0000256" key="2">
    <source>
        <dbReference type="ARBA" id="ARBA00022448"/>
    </source>
</evidence>
<dbReference type="Proteomes" id="UP000076603">
    <property type="component" value="Unassembled WGS sequence"/>
</dbReference>
<gene>
    <name evidence="8" type="primary">citN_1</name>
    <name evidence="8" type="ORF">CLMAG_17860</name>
</gene>
<dbReference type="STRING" id="1121326.CLMAG_17860"/>
<dbReference type="OrthoDB" id="5329450at2"/>
<evidence type="ECO:0000313" key="8">
    <source>
        <dbReference type="EMBL" id="KZL91980.1"/>
    </source>
</evidence>
<feature type="transmembrane region" description="Helical" evidence="6">
    <location>
        <begin position="350"/>
        <end position="375"/>
    </location>
</feature>
<feature type="transmembrane region" description="Helical" evidence="6">
    <location>
        <begin position="188"/>
        <end position="208"/>
    </location>
</feature>
<evidence type="ECO:0000256" key="3">
    <source>
        <dbReference type="ARBA" id="ARBA00022692"/>
    </source>
</evidence>